<dbReference type="InterPro" id="IPR035513">
    <property type="entry name" value="Invertase/methylesterase_inhib"/>
</dbReference>
<keyword evidence="8" id="KW-0325">Glycoprotein</keyword>
<evidence type="ECO:0000256" key="12">
    <source>
        <dbReference type="RuleBase" id="RU000589"/>
    </source>
</evidence>
<comment type="similarity">
    <text evidence="2">In the N-terminal section; belongs to the PMEI family.</text>
</comment>
<dbReference type="InterPro" id="IPR000070">
    <property type="entry name" value="Pectinesterase_cat"/>
</dbReference>
<dbReference type="GO" id="GO:0045490">
    <property type="term" value="P:pectin catabolic process"/>
    <property type="evidence" value="ECO:0007669"/>
    <property type="project" value="UniProtKB-UniRule"/>
</dbReference>
<keyword evidence="12" id="KW-0732">Signal</keyword>
<evidence type="ECO:0000256" key="7">
    <source>
        <dbReference type="ARBA" id="ARBA00023157"/>
    </source>
</evidence>
<reference evidence="14" key="1">
    <citation type="submission" date="2024-03" db="EMBL/GenBank/DDBJ databases">
        <title>WGS assembly of Saponaria officinalis var. Norfolk2.</title>
        <authorList>
            <person name="Jenkins J."/>
            <person name="Shu S."/>
            <person name="Grimwood J."/>
            <person name="Barry K."/>
            <person name="Goodstein D."/>
            <person name="Schmutz J."/>
            <person name="Leebens-Mack J."/>
            <person name="Osbourn A."/>
        </authorList>
    </citation>
    <scope>NUCLEOTIDE SEQUENCE [LARGE SCALE GENOMIC DNA]</scope>
    <source>
        <strain evidence="14">JIC</strain>
    </source>
</reference>
<accession>A0AAW1GT61</accession>
<dbReference type="SUPFAM" id="SSF51126">
    <property type="entry name" value="Pectin lyase-like"/>
    <property type="match status" value="1"/>
</dbReference>
<comment type="catalytic activity">
    <reaction evidence="9 12">
        <text>[(1-&gt;4)-alpha-D-galacturonosyl methyl ester](n) + n H2O = [(1-&gt;4)-alpha-D-galacturonosyl](n) + n methanol + n H(+)</text>
        <dbReference type="Rhea" id="RHEA:22380"/>
        <dbReference type="Rhea" id="RHEA-COMP:14570"/>
        <dbReference type="Rhea" id="RHEA-COMP:14573"/>
        <dbReference type="ChEBI" id="CHEBI:15377"/>
        <dbReference type="ChEBI" id="CHEBI:15378"/>
        <dbReference type="ChEBI" id="CHEBI:17790"/>
        <dbReference type="ChEBI" id="CHEBI:140522"/>
        <dbReference type="ChEBI" id="CHEBI:140523"/>
        <dbReference type="EC" id="3.1.1.11"/>
    </reaction>
</comment>
<dbReference type="PROSITE" id="PS00503">
    <property type="entry name" value="PECTINESTERASE_2"/>
    <property type="match status" value="1"/>
</dbReference>
<keyword evidence="7" id="KW-1015">Disulfide bond</keyword>
<comment type="caution">
    <text evidence="14">The sequence shown here is derived from an EMBL/GenBank/DDBJ whole genome shotgun (WGS) entry which is preliminary data.</text>
</comment>
<dbReference type="InterPro" id="IPR018040">
    <property type="entry name" value="Pectinesterase_Tyr_AS"/>
</dbReference>
<keyword evidence="5 12" id="KW-0378">Hydrolase</keyword>
<dbReference type="AlphaFoldDB" id="A0AAW1GT61"/>
<dbReference type="SMART" id="SM00856">
    <property type="entry name" value="PMEI"/>
    <property type="match status" value="1"/>
</dbReference>
<dbReference type="Gene3D" id="2.160.20.10">
    <property type="entry name" value="Single-stranded right-handed beta-helix, Pectin lyase-like"/>
    <property type="match status" value="1"/>
</dbReference>
<dbReference type="Gene3D" id="1.20.140.40">
    <property type="entry name" value="Invertase/pectin methylesterase inhibitor family protein"/>
    <property type="match status" value="1"/>
</dbReference>
<dbReference type="Proteomes" id="UP001443914">
    <property type="component" value="Unassembled WGS sequence"/>
</dbReference>
<protein>
    <recommendedName>
        <fullName evidence="4 12">Pectinesterase</fullName>
        <ecNumber evidence="4 12">3.1.1.11</ecNumber>
    </recommendedName>
</protein>
<comment type="pathway">
    <text evidence="1 12">Glycan metabolism; pectin degradation; 2-dehydro-3-deoxy-D-gluconate from pectin: step 1/5.</text>
</comment>
<organism evidence="14 15">
    <name type="scientific">Saponaria officinalis</name>
    <name type="common">Common soapwort</name>
    <name type="synonym">Lychnis saponaria</name>
    <dbReference type="NCBI Taxonomy" id="3572"/>
    <lineage>
        <taxon>Eukaryota</taxon>
        <taxon>Viridiplantae</taxon>
        <taxon>Streptophyta</taxon>
        <taxon>Embryophyta</taxon>
        <taxon>Tracheophyta</taxon>
        <taxon>Spermatophyta</taxon>
        <taxon>Magnoliopsida</taxon>
        <taxon>eudicotyledons</taxon>
        <taxon>Gunneridae</taxon>
        <taxon>Pentapetalae</taxon>
        <taxon>Caryophyllales</taxon>
        <taxon>Caryophyllaceae</taxon>
        <taxon>Caryophylleae</taxon>
        <taxon>Saponaria</taxon>
    </lineage>
</organism>
<comment type="similarity">
    <text evidence="3">In the C-terminal section; belongs to the pectinesterase family.</text>
</comment>
<evidence type="ECO:0000256" key="6">
    <source>
        <dbReference type="ARBA" id="ARBA00023085"/>
    </source>
</evidence>
<evidence type="ECO:0000256" key="5">
    <source>
        <dbReference type="ARBA" id="ARBA00022801"/>
    </source>
</evidence>
<gene>
    <name evidence="14" type="ORF">RND81_14G062200</name>
</gene>
<sequence>MGKNVVVVGVSLICVVACVVAVTVGVTKFGHSDSKENAGGGGQIASSTKAVQSICQPTRYREACESTLSSSAGNTSDPKELVKTAFKVAKEEITKALEKSATIKAVKEDPRAAEGLEICKEVIEYAVNDLERTVDSVGAFSMEDMDEFLEDIKIWTGGAITYQEVCFDAFENTTSDAGQKMRQLFNISRELTSNALTIIDEAKSILAYLNIPGLDIGNLTEAAAHRRLLGSKPWVAGELPPWVSDPRRRIMDTPIGQIKANAVVAQDGSGQFKTIADALKTVPPKNIDPFIIHIKAGVYKEYITIEKKMMNVILVGDGATKTIITGDKNFAAGVQTFKTATFAAIGDGFMARDIAFENTAGAAGHQAVALRVVSDFAILYNCRFDGYQDTLYAVRGRQFYRDCIITGTVDFIFGDAQAVFQKCTMLVRKPMDNQQNMVTAQGRTEQNGPGVFVLQGCTISGTPDYMPVKAKNPSYLGRPWKEYSRTIVMTSNIEDVIAPQGWTAWAGDFALNTLFYAEYQNKGTGSNLAQRVKWAGIKTLSPPQADGFTPGKLFVTGDKWIPQTGVPYVGGAFSA</sequence>
<comment type="subcellular location">
    <subcellularLocation>
        <location evidence="12">Secreted</location>
        <location evidence="12">Cell wall</location>
    </subcellularLocation>
</comment>
<dbReference type="PANTHER" id="PTHR31707">
    <property type="entry name" value="PECTINESTERASE"/>
    <property type="match status" value="1"/>
</dbReference>
<dbReference type="Pfam" id="PF04043">
    <property type="entry name" value="PMEI"/>
    <property type="match status" value="1"/>
</dbReference>
<dbReference type="FunFam" id="2.160.20.10:FF:000001">
    <property type="entry name" value="Pectinesterase"/>
    <property type="match status" value="1"/>
</dbReference>
<keyword evidence="12" id="KW-0964">Secreted</keyword>
<dbReference type="InterPro" id="IPR011050">
    <property type="entry name" value="Pectin_lyase_fold/virulence"/>
</dbReference>
<evidence type="ECO:0000256" key="3">
    <source>
        <dbReference type="ARBA" id="ARBA00007786"/>
    </source>
</evidence>
<dbReference type="EC" id="3.1.1.11" evidence="4 12"/>
<evidence type="ECO:0000256" key="11">
    <source>
        <dbReference type="PROSITE-ProRule" id="PRU10040"/>
    </source>
</evidence>
<evidence type="ECO:0000256" key="8">
    <source>
        <dbReference type="ARBA" id="ARBA00023180"/>
    </source>
</evidence>
<dbReference type="InterPro" id="IPR006501">
    <property type="entry name" value="Pectinesterase_inhib_dom"/>
</dbReference>
<feature type="active site" evidence="11">
    <location>
        <position position="410"/>
    </location>
</feature>
<dbReference type="GO" id="GO:0004857">
    <property type="term" value="F:enzyme inhibitor activity"/>
    <property type="evidence" value="ECO:0007669"/>
    <property type="project" value="InterPro"/>
</dbReference>
<evidence type="ECO:0000259" key="13">
    <source>
        <dbReference type="SMART" id="SM00856"/>
    </source>
</evidence>
<dbReference type="InterPro" id="IPR012334">
    <property type="entry name" value="Pectin_lyas_fold"/>
</dbReference>
<feature type="chain" id="PRO_5043092086" description="Pectinesterase" evidence="12">
    <location>
        <begin position="22"/>
        <end position="575"/>
    </location>
</feature>
<dbReference type="FunFam" id="1.20.140.40:FF:000001">
    <property type="entry name" value="Pectinesterase"/>
    <property type="match status" value="1"/>
</dbReference>
<name>A0AAW1GT61_SAPOF</name>
<dbReference type="InterPro" id="IPR033131">
    <property type="entry name" value="Pectinesterase_Asp_AS"/>
</dbReference>
<evidence type="ECO:0000256" key="2">
    <source>
        <dbReference type="ARBA" id="ARBA00006027"/>
    </source>
</evidence>
<evidence type="ECO:0000313" key="14">
    <source>
        <dbReference type="EMBL" id="KAK9664702.1"/>
    </source>
</evidence>
<keyword evidence="12" id="KW-0961">Cell wall biogenesis/degradation</keyword>
<dbReference type="PROSITE" id="PS00800">
    <property type="entry name" value="PECTINESTERASE_1"/>
    <property type="match status" value="1"/>
</dbReference>
<dbReference type="NCBIfam" id="TIGR01614">
    <property type="entry name" value="PME_inhib"/>
    <property type="match status" value="1"/>
</dbReference>
<dbReference type="Pfam" id="PF01095">
    <property type="entry name" value="Pectinesterase"/>
    <property type="match status" value="1"/>
</dbReference>
<keyword evidence="12" id="KW-0134">Cell wall</keyword>
<dbReference type="GO" id="GO:0042545">
    <property type="term" value="P:cell wall modification"/>
    <property type="evidence" value="ECO:0007669"/>
    <property type="project" value="UniProtKB-UniRule"/>
</dbReference>
<evidence type="ECO:0000256" key="10">
    <source>
        <dbReference type="ARBA" id="ARBA00057335"/>
    </source>
</evidence>
<keyword evidence="6 12" id="KW-0063">Aspartyl esterase</keyword>
<proteinExistence type="inferred from homology"/>
<dbReference type="CDD" id="cd15798">
    <property type="entry name" value="PMEI-like_3"/>
    <property type="match status" value="1"/>
</dbReference>
<dbReference type="GO" id="GO:0030599">
    <property type="term" value="F:pectinesterase activity"/>
    <property type="evidence" value="ECO:0007669"/>
    <property type="project" value="UniProtKB-UniRule"/>
</dbReference>
<evidence type="ECO:0000256" key="1">
    <source>
        <dbReference type="ARBA" id="ARBA00005184"/>
    </source>
</evidence>
<feature type="domain" description="Pectinesterase inhibitor" evidence="13">
    <location>
        <begin position="46"/>
        <end position="198"/>
    </location>
</feature>
<dbReference type="EMBL" id="JBDFQZ010000014">
    <property type="protein sequence ID" value="KAK9664702.1"/>
    <property type="molecule type" value="Genomic_DNA"/>
</dbReference>
<evidence type="ECO:0000256" key="9">
    <source>
        <dbReference type="ARBA" id="ARBA00047928"/>
    </source>
</evidence>
<keyword evidence="15" id="KW-1185">Reference proteome</keyword>
<evidence type="ECO:0000313" key="15">
    <source>
        <dbReference type="Proteomes" id="UP001443914"/>
    </source>
</evidence>
<evidence type="ECO:0000256" key="4">
    <source>
        <dbReference type="ARBA" id="ARBA00013229"/>
    </source>
</evidence>
<feature type="signal peptide" evidence="12">
    <location>
        <begin position="1"/>
        <end position="21"/>
    </location>
</feature>
<comment type="function">
    <text evidence="10 12">Acts in the modification of cell walls via demethylesterification of cell wall pectin.</text>
</comment>
<dbReference type="SUPFAM" id="SSF101148">
    <property type="entry name" value="Plant invertase/pectin methylesterase inhibitor"/>
    <property type="match status" value="1"/>
</dbReference>